<name>A0A841QBA0_9PROT</name>
<feature type="chain" id="PRO_5032945895" evidence="1">
    <location>
        <begin position="22"/>
        <end position="170"/>
    </location>
</feature>
<accession>A0A841QBA0</accession>
<evidence type="ECO:0000256" key="1">
    <source>
        <dbReference type="SAM" id="SignalP"/>
    </source>
</evidence>
<evidence type="ECO:0000313" key="3">
    <source>
        <dbReference type="Proteomes" id="UP000578000"/>
    </source>
</evidence>
<sequence length="170" mass="19226">MSVSVRKILLLGALPFALASAGPTSALCAPARTQAITWQTYTNERFGYQICYPAHLFTPQGEAGNGDGQHFLAKDGGDLLVYGSFAPETLEEEISYIAEGKRNITYRTIHRDWAVLSDDIDEKSEFYAKVFWKKHQFSNFELRYPKAEKARYQQIIEHLAGCFYPGVVDY</sequence>
<dbReference type="AlphaFoldDB" id="A0A841QBA0"/>
<dbReference type="EMBL" id="JACHIE010000001">
    <property type="protein sequence ID" value="MBB6455710.1"/>
    <property type="molecule type" value="Genomic_DNA"/>
</dbReference>
<keyword evidence="3" id="KW-1185">Reference proteome</keyword>
<protein>
    <submittedName>
        <fullName evidence="2">Uncharacterized protein</fullName>
    </submittedName>
</protein>
<dbReference type="RefSeq" id="WP_166110284.1">
    <property type="nucleotide sequence ID" value="NZ_BAABDB010000006.1"/>
</dbReference>
<keyword evidence="1" id="KW-0732">Signal</keyword>
<dbReference type="Proteomes" id="UP000578000">
    <property type="component" value="Unassembled WGS sequence"/>
</dbReference>
<organism evidence="2 3">
    <name type="scientific">Acetobacter lovaniensis</name>
    <dbReference type="NCBI Taxonomy" id="104100"/>
    <lineage>
        <taxon>Bacteria</taxon>
        <taxon>Pseudomonadati</taxon>
        <taxon>Pseudomonadota</taxon>
        <taxon>Alphaproteobacteria</taxon>
        <taxon>Acetobacterales</taxon>
        <taxon>Acetobacteraceae</taxon>
        <taxon>Acetobacter</taxon>
    </lineage>
</organism>
<gene>
    <name evidence="2" type="ORF">HNR55_000271</name>
</gene>
<comment type="caution">
    <text evidence="2">The sequence shown here is derived from an EMBL/GenBank/DDBJ whole genome shotgun (WGS) entry which is preliminary data.</text>
</comment>
<feature type="signal peptide" evidence="1">
    <location>
        <begin position="1"/>
        <end position="21"/>
    </location>
</feature>
<proteinExistence type="predicted"/>
<evidence type="ECO:0000313" key="2">
    <source>
        <dbReference type="EMBL" id="MBB6455710.1"/>
    </source>
</evidence>
<reference evidence="2 3" key="1">
    <citation type="submission" date="2020-08" db="EMBL/GenBank/DDBJ databases">
        <title>Genomic Encyclopedia of Type Strains, Phase IV (KMG-IV): sequencing the most valuable type-strain genomes for metagenomic binning, comparative biology and taxonomic classification.</title>
        <authorList>
            <person name="Goeker M."/>
        </authorList>
    </citation>
    <scope>NUCLEOTIDE SEQUENCE [LARGE SCALE GENOMIC DNA]</scope>
    <source>
        <strain evidence="2 3">DSM 4491</strain>
    </source>
</reference>